<organism evidence="6 7">
    <name type="scientific">Actinotalea lenta</name>
    <dbReference type="NCBI Taxonomy" id="3064654"/>
    <lineage>
        <taxon>Bacteria</taxon>
        <taxon>Bacillati</taxon>
        <taxon>Actinomycetota</taxon>
        <taxon>Actinomycetes</taxon>
        <taxon>Micrococcales</taxon>
        <taxon>Cellulomonadaceae</taxon>
        <taxon>Actinotalea</taxon>
    </lineage>
</organism>
<name>A0ABT9D8D2_9CELL</name>
<dbReference type="InterPro" id="IPR000182">
    <property type="entry name" value="GNAT_dom"/>
</dbReference>
<dbReference type="EMBL" id="JAUQYP010000001">
    <property type="protein sequence ID" value="MDO8106509.1"/>
    <property type="molecule type" value="Genomic_DNA"/>
</dbReference>
<feature type="binding site" evidence="4">
    <location>
        <begin position="238"/>
        <end position="240"/>
    </location>
    <ligand>
        <name>acetyl-CoA</name>
        <dbReference type="ChEBI" id="CHEBI:57288"/>
        <label>2</label>
    </ligand>
</feature>
<evidence type="ECO:0000256" key="3">
    <source>
        <dbReference type="ARBA" id="ARBA00023315"/>
    </source>
</evidence>
<feature type="binding site" evidence="4">
    <location>
        <position position="188"/>
    </location>
    <ligand>
        <name>1D-myo-inositol 2-(L-cysteinylamino)-2-deoxy-alpha-D-glucopyranoside</name>
        <dbReference type="ChEBI" id="CHEBI:58887"/>
    </ligand>
</feature>
<feature type="binding site" evidence="4">
    <location>
        <position position="38"/>
    </location>
    <ligand>
        <name>1D-myo-inositol 2-(L-cysteinylamino)-2-deoxy-alpha-D-glucopyranoside</name>
        <dbReference type="ChEBI" id="CHEBI:58887"/>
    </ligand>
</feature>
<comment type="catalytic activity">
    <reaction evidence="4">
        <text>1D-myo-inositol 2-(L-cysteinylamino)-2-deoxy-alpha-D-glucopyranoside + acetyl-CoA = mycothiol + CoA + H(+)</text>
        <dbReference type="Rhea" id="RHEA:26172"/>
        <dbReference type="ChEBI" id="CHEBI:15378"/>
        <dbReference type="ChEBI" id="CHEBI:16768"/>
        <dbReference type="ChEBI" id="CHEBI:57287"/>
        <dbReference type="ChEBI" id="CHEBI:57288"/>
        <dbReference type="ChEBI" id="CHEBI:58887"/>
        <dbReference type="EC" id="2.3.1.189"/>
    </reaction>
</comment>
<accession>A0ABT9D8D2</accession>
<evidence type="ECO:0000256" key="1">
    <source>
        <dbReference type="ARBA" id="ARBA00022679"/>
    </source>
</evidence>
<comment type="caution">
    <text evidence="6">The sequence shown here is derived from an EMBL/GenBank/DDBJ whole genome shotgun (WGS) entry which is preliminary data.</text>
</comment>
<keyword evidence="7" id="KW-1185">Reference proteome</keyword>
<dbReference type="PIRSF" id="PIRSF021524">
    <property type="entry name" value="MSH_acetyltransferase"/>
    <property type="match status" value="1"/>
</dbReference>
<keyword evidence="3 4" id="KW-0012">Acyltransferase</keyword>
<dbReference type="PANTHER" id="PTHR43877">
    <property type="entry name" value="AMINOALKYLPHOSPHONATE N-ACETYLTRANSFERASE-RELATED-RELATED"/>
    <property type="match status" value="1"/>
</dbReference>
<comment type="similarity">
    <text evidence="4">Belongs to the acetyltransferase family. MshD subfamily.</text>
</comment>
<feature type="domain" description="N-acetyltransferase" evidence="5">
    <location>
        <begin position="7"/>
        <end position="141"/>
    </location>
</feature>
<feature type="binding site" evidence="4">
    <location>
        <position position="234"/>
    </location>
    <ligand>
        <name>1D-myo-inositol 2-(L-cysteinylamino)-2-deoxy-alpha-D-glucopyranoside</name>
        <dbReference type="ChEBI" id="CHEBI:58887"/>
    </ligand>
</feature>
<gene>
    <name evidence="4 6" type="primary">mshD</name>
    <name evidence="6" type="ORF">Q6348_04785</name>
</gene>
<feature type="binding site" evidence="4">
    <location>
        <position position="227"/>
    </location>
    <ligand>
        <name>1D-myo-inositol 2-(L-cysteinylamino)-2-deoxy-alpha-D-glucopyranoside</name>
        <dbReference type="ChEBI" id="CHEBI:58887"/>
    </ligand>
</feature>
<dbReference type="PROSITE" id="PS51186">
    <property type="entry name" value="GNAT"/>
    <property type="match status" value="2"/>
</dbReference>
<dbReference type="InterPro" id="IPR016181">
    <property type="entry name" value="Acyl_CoA_acyltransferase"/>
</dbReference>
<dbReference type="NCBIfam" id="TIGR03448">
    <property type="entry name" value="mycothiol_MshD"/>
    <property type="match status" value="1"/>
</dbReference>
<dbReference type="Proteomes" id="UP001232536">
    <property type="component" value="Unassembled WGS sequence"/>
</dbReference>
<evidence type="ECO:0000256" key="2">
    <source>
        <dbReference type="ARBA" id="ARBA00022737"/>
    </source>
</evidence>
<dbReference type="InterPro" id="IPR050832">
    <property type="entry name" value="Bact_Acetyltransf"/>
</dbReference>
<evidence type="ECO:0000313" key="6">
    <source>
        <dbReference type="EMBL" id="MDO8106509.1"/>
    </source>
</evidence>
<evidence type="ECO:0000256" key="4">
    <source>
        <dbReference type="HAMAP-Rule" id="MF_01698"/>
    </source>
</evidence>
<dbReference type="InterPro" id="IPR017813">
    <property type="entry name" value="Mycothiol_AcTrfase"/>
</dbReference>
<dbReference type="GO" id="GO:0035447">
    <property type="term" value="F:mycothiol synthase activity"/>
    <property type="evidence" value="ECO:0007669"/>
    <property type="project" value="UniProtKB-EC"/>
</dbReference>
<comment type="subunit">
    <text evidence="4">Monomer.</text>
</comment>
<evidence type="ECO:0000259" key="5">
    <source>
        <dbReference type="PROSITE" id="PS51186"/>
    </source>
</evidence>
<dbReference type="PANTHER" id="PTHR43877:SF2">
    <property type="entry name" value="AMINOALKYLPHOSPHONATE N-ACETYLTRANSFERASE-RELATED"/>
    <property type="match status" value="1"/>
</dbReference>
<feature type="binding site" evidence="4">
    <location>
        <begin position="79"/>
        <end position="81"/>
    </location>
    <ligand>
        <name>acetyl-CoA</name>
        <dbReference type="ChEBI" id="CHEBI:57288"/>
        <label>1</label>
    </ligand>
</feature>
<sequence>MTVHISSKHGALDDAEADAVRRLADTAAGADGVAPLGEQTLLDLTAPRAWHVLAHDEHGTPVGYAQLWPELGRRRTAELVVAPAARGTGVGTALMGAVMDLAGDAQALLWAHGTLPGATSLARHAGLAPVRELWRMALDLDAWASGATGSGPTGGDDRRGLGLRAFRPDRDEHAWLAANAAAFAAHPEQGRMTLADLRAREAEPWFDPAGLLLAERDDALVGFVWTKLVGAVGEIYTVGVVPRAQGTGLGRALTVAGLDHLRRRGAHRAELFTDADNAPAVHLYESLGFVVDRTDTQYATAG</sequence>
<dbReference type="SUPFAM" id="SSF55729">
    <property type="entry name" value="Acyl-CoA N-acyltransferases (Nat)"/>
    <property type="match status" value="1"/>
</dbReference>
<dbReference type="Pfam" id="PF00583">
    <property type="entry name" value="Acetyltransf_1"/>
    <property type="match status" value="2"/>
</dbReference>
<dbReference type="Gene3D" id="3.40.630.30">
    <property type="match status" value="1"/>
</dbReference>
<comment type="caution">
    <text evidence="4">Lacks conserved residue(s) required for the propagation of feature annotation.</text>
</comment>
<reference evidence="6 7" key="1">
    <citation type="submission" date="2023-07" db="EMBL/GenBank/DDBJ databases">
        <title>Description of novel actinomycetes strains, isolated from tidal flat sediment.</title>
        <authorList>
            <person name="Lu C."/>
        </authorList>
    </citation>
    <scope>NUCLEOTIDE SEQUENCE [LARGE SCALE GENOMIC DNA]</scope>
    <source>
        <strain evidence="6 7">SYSU T00b441</strain>
    </source>
</reference>
<dbReference type="EC" id="2.3.1.189" evidence="4"/>
<dbReference type="HAMAP" id="MF_01698">
    <property type="entry name" value="MshD"/>
    <property type="match status" value="1"/>
</dbReference>
<dbReference type="RefSeq" id="WP_304600161.1">
    <property type="nucleotide sequence ID" value="NZ_JAUQYP010000001.1"/>
</dbReference>
<proteinExistence type="inferred from homology"/>
<keyword evidence="1 4" id="KW-0808">Transferase</keyword>
<keyword evidence="2 4" id="KW-0677">Repeat</keyword>
<protein>
    <recommendedName>
        <fullName evidence="4">Mycothiol acetyltransferase</fullName>
        <shortName evidence="4">MSH acetyltransferase</shortName>
        <ecNumber evidence="4">2.3.1.189</ecNumber>
    </recommendedName>
    <alternativeName>
        <fullName evidence="4">Mycothiol synthase</fullName>
    </alternativeName>
</protein>
<evidence type="ECO:0000313" key="7">
    <source>
        <dbReference type="Proteomes" id="UP001232536"/>
    </source>
</evidence>
<dbReference type="CDD" id="cd04301">
    <property type="entry name" value="NAT_SF"/>
    <property type="match status" value="2"/>
</dbReference>
<feature type="binding site" evidence="4">
    <location>
        <begin position="277"/>
        <end position="282"/>
    </location>
    <ligand>
        <name>acetyl-CoA</name>
        <dbReference type="ChEBI" id="CHEBI:57288"/>
        <label>2</label>
    </ligand>
</feature>
<comment type="function">
    <text evidence="4">Catalyzes the transfer of acetyl from acetyl-CoA to desacetylmycothiol (Cys-GlcN-Ins) to form mycothiol.</text>
</comment>
<feature type="domain" description="N-acetyltransferase" evidence="5">
    <location>
        <begin position="161"/>
        <end position="302"/>
    </location>
</feature>
<feature type="binding site" evidence="4">
    <location>
        <begin position="245"/>
        <end position="251"/>
    </location>
    <ligand>
        <name>acetyl-CoA</name>
        <dbReference type="ChEBI" id="CHEBI:57288"/>
        <label>2</label>
    </ligand>
</feature>